<organism evidence="2 3">
    <name type="scientific">Mycoplana azooxidifex</name>
    <dbReference type="NCBI Taxonomy" id="1636188"/>
    <lineage>
        <taxon>Bacteria</taxon>
        <taxon>Pseudomonadati</taxon>
        <taxon>Pseudomonadota</taxon>
        <taxon>Alphaproteobacteria</taxon>
        <taxon>Hyphomicrobiales</taxon>
        <taxon>Rhizobiaceae</taxon>
        <taxon>Mycoplana</taxon>
    </lineage>
</organism>
<name>A0A7W6DG00_9HYPH</name>
<sequence>MAGEQAQIVEIADYLAYRGGPFFELQKRLGLLRRDALNARRRALIYVAIAWLVPLVLALPDSLRLRPFGMTYVTDVGLWGRFVLAIGAVVLAEEQVEERLRVKLRHFAAAPLITSESMPLAARAVNRALRLRNSRIAEAVCLLIAYALSVWALRYELKGDSYFWAASSSEAGRHITLAGWWALLVSLPLFWFLVLRGFWRHFVWAQLLRAIARLELRLVASHPDGKGGLAFLADYPNAYMTFMFGLSCALAASFGQHISAETLSVKMLTTVMGVWLVVVLGFFAYPLSAFARPLRRLREDTMLAAAALATQRQRQDERKILSRNIVADGTAEPPADADIPDPAKLFEAARKLKGGLLSRSAVLPLSAMALLPFAIVGLTQISFEDVLSLVKKLLLL</sequence>
<dbReference type="RefSeq" id="WP_183806553.1">
    <property type="nucleotide sequence ID" value="NZ_JACIEE010000007.1"/>
</dbReference>
<feature type="transmembrane region" description="Helical" evidence="1">
    <location>
        <begin position="136"/>
        <end position="155"/>
    </location>
</feature>
<gene>
    <name evidence="2" type="ORF">GGQ64_003518</name>
</gene>
<proteinExistence type="predicted"/>
<feature type="transmembrane region" description="Helical" evidence="1">
    <location>
        <begin position="267"/>
        <end position="288"/>
    </location>
</feature>
<dbReference type="EMBL" id="JACIEE010000007">
    <property type="protein sequence ID" value="MBB3978284.1"/>
    <property type="molecule type" value="Genomic_DNA"/>
</dbReference>
<evidence type="ECO:0000256" key="1">
    <source>
        <dbReference type="SAM" id="Phobius"/>
    </source>
</evidence>
<accession>A0A7W6DG00</accession>
<feature type="transmembrane region" description="Helical" evidence="1">
    <location>
        <begin position="72"/>
        <end position="92"/>
    </location>
</feature>
<protein>
    <submittedName>
        <fullName evidence="2">Uncharacterized protein</fullName>
    </submittedName>
</protein>
<evidence type="ECO:0000313" key="3">
    <source>
        <dbReference type="Proteomes" id="UP000574761"/>
    </source>
</evidence>
<keyword evidence="1" id="KW-1133">Transmembrane helix</keyword>
<feature type="transmembrane region" description="Helical" evidence="1">
    <location>
        <begin position="175"/>
        <end position="199"/>
    </location>
</feature>
<feature type="transmembrane region" description="Helical" evidence="1">
    <location>
        <begin position="43"/>
        <end position="60"/>
    </location>
</feature>
<keyword evidence="1" id="KW-0472">Membrane</keyword>
<reference evidence="2 3" key="1">
    <citation type="submission" date="2020-08" db="EMBL/GenBank/DDBJ databases">
        <title>Genomic Encyclopedia of Type Strains, Phase IV (KMG-IV): sequencing the most valuable type-strain genomes for metagenomic binning, comparative biology and taxonomic classification.</title>
        <authorList>
            <person name="Goeker M."/>
        </authorList>
    </citation>
    <scope>NUCLEOTIDE SEQUENCE [LARGE SCALE GENOMIC DNA]</scope>
    <source>
        <strain evidence="2 3">DSM 100211</strain>
    </source>
</reference>
<dbReference type="Proteomes" id="UP000574761">
    <property type="component" value="Unassembled WGS sequence"/>
</dbReference>
<keyword evidence="3" id="KW-1185">Reference proteome</keyword>
<evidence type="ECO:0000313" key="2">
    <source>
        <dbReference type="EMBL" id="MBB3978284.1"/>
    </source>
</evidence>
<comment type="caution">
    <text evidence="2">The sequence shown here is derived from an EMBL/GenBank/DDBJ whole genome shotgun (WGS) entry which is preliminary data.</text>
</comment>
<dbReference type="AlphaFoldDB" id="A0A7W6DG00"/>
<keyword evidence="1" id="KW-0812">Transmembrane</keyword>
<feature type="transmembrane region" description="Helical" evidence="1">
    <location>
        <begin position="238"/>
        <end position="255"/>
    </location>
</feature>
<feature type="transmembrane region" description="Helical" evidence="1">
    <location>
        <begin position="361"/>
        <end position="383"/>
    </location>
</feature>